<sequence>MSRRAAREKVLQALVAVDLGGTDAEEALEQVWRLRGDEEAEGDPSPEDADFARGLLFGTLEEGRRVDGVLRTYSTGWDLDRMASVDRNVLRLAVYELLHVPATPVSVVMNEAVELAKRYSTEESGRFVNGVLARIVAHLEELRTRVGE</sequence>
<evidence type="ECO:0000256" key="1">
    <source>
        <dbReference type="ARBA" id="ARBA00005952"/>
    </source>
</evidence>
<dbReference type="CDD" id="cd00619">
    <property type="entry name" value="Terminator_NusB"/>
    <property type="match status" value="1"/>
</dbReference>
<accession>A0A6F9E4A2</accession>
<evidence type="ECO:0000256" key="4">
    <source>
        <dbReference type="ARBA" id="ARBA00023015"/>
    </source>
</evidence>
<dbReference type="EMBL" id="LR792683">
    <property type="protein sequence ID" value="CAB3392041.1"/>
    <property type="molecule type" value="Genomic_DNA"/>
</dbReference>
<dbReference type="RefSeq" id="WP_013074787.1">
    <property type="nucleotide sequence ID" value="NZ_CP047971.1"/>
</dbReference>
<name>A0A6F9E4A2_9BACL</name>
<dbReference type="GO" id="GO:0006353">
    <property type="term" value="P:DNA-templated transcription termination"/>
    <property type="evidence" value="ECO:0007669"/>
    <property type="project" value="UniProtKB-UniRule"/>
</dbReference>
<dbReference type="GO" id="GO:0031564">
    <property type="term" value="P:transcription antitermination"/>
    <property type="evidence" value="ECO:0007669"/>
    <property type="project" value="UniProtKB-KW"/>
</dbReference>
<protein>
    <recommendedName>
        <fullName evidence="6">Transcription antitermination protein NusB</fullName>
    </recommendedName>
    <alternativeName>
        <fullName evidence="6">Antitermination factor NusB</fullName>
    </alternativeName>
</protein>
<dbReference type="InterPro" id="IPR011605">
    <property type="entry name" value="NusB_fam"/>
</dbReference>
<dbReference type="InterPro" id="IPR006027">
    <property type="entry name" value="NusB_RsmB_TIM44"/>
</dbReference>
<evidence type="ECO:0000259" key="7">
    <source>
        <dbReference type="Pfam" id="PF01029"/>
    </source>
</evidence>
<feature type="domain" description="NusB/RsmB/TIM44" evidence="7">
    <location>
        <begin position="5"/>
        <end position="136"/>
    </location>
</feature>
<proteinExistence type="inferred from homology"/>
<keyword evidence="4 6" id="KW-0805">Transcription regulation</keyword>
<evidence type="ECO:0000256" key="6">
    <source>
        <dbReference type="HAMAP-Rule" id="MF_00073"/>
    </source>
</evidence>
<reference evidence="8 9" key="1">
    <citation type="submission" date="2020-04" db="EMBL/GenBank/DDBJ databases">
        <authorList>
            <person name="Hogendoorn C."/>
        </authorList>
    </citation>
    <scope>NUCLEOTIDE SEQUENCE [LARGE SCALE GENOMIC DNA]</scope>
    <source>
        <strain evidence="8">COOX1</strain>
    </source>
</reference>
<dbReference type="GO" id="GO:0003723">
    <property type="term" value="F:RNA binding"/>
    <property type="evidence" value="ECO:0007669"/>
    <property type="project" value="UniProtKB-UniRule"/>
</dbReference>
<evidence type="ECO:0000256" key="2">
    <source>
        <dbReference type="ARBA" id="ARBA00022814"/>
    </source>
</evidence>
<evidence type="ECO:0000256" key="3">
    <source>
        <dbReference type="ARBA" id="ARBA00022884"/>
    </source>
</evidence>
<dbReference type="PANTHER" id="PTHR11078:SF3">
    <property type="entry name" value="ANTITERMINATION NUSB DOMAIN-CONTAINING PROTEIN"/>
    <property type="match status" value="1"/>
</dbReference>
<organism evidence="8 9">
    <name type="scientific">Kyrpidia spormannii</name>
    <dbReference type="NCBI Taxonomy" id="2055160"/>
    <lineage>
        <taxon>Bacteria</taxon>
        <taxon>Bacillati</taxon>
        <taxon>Bacillota</taxon>
        <taxon>Bacilli</taxon>
        <taxon>Bacillales</taxon>
        <taxon>Alicyclobacillaceae</taxon>
        <taxon>Kyrpidia</taxon>
    </lineage>
</organism>
<evidence type="ECO:0000313" key="9">
    <source>
        <dbReference type="Proteomes" id="UP000502196"/>
    </source>
</evidence>
<keyword evidence="3 6" id="KW-0694">RNA-binding</keyword>
<gene>
    <name evidence="6 8" type="primary">nusB</name>
    <name evidence="8" type="ORF">COOX1_1212</name>
</gene>
<dbReference type="Pfam" id="PF01029">
    <property type="entry name" value="NusB"/>
    <property type="match status" value="1"/>
</dbReference>
<dbReference type="HAMAP" id="MF_00073">
    <property type="entry name" value="NusB"/>
    <property type="match status" value="1"/>
</dbReference>
<dbReference type="InterPro" id="IPR035926">
    <property type="entry name" value="NusB-like_sf"/>
</dbReference>
<keyword evidence="5 6" id="KW-0804">Transcription</keyword>
<dbReference type="PANTHER" id="PTHR11078">
    <property type="entry name" value="N UTILIZATION SUBSTANCE PROTEIN B-RELATED"/>
    <property type="match status" value="1"/>
</dbReference>
<comment type="similarity">
    <text evidence="1 6">Belongs to the NusB family.</text>
</comment>
<dbReference type="AlphaFoldDB" id="A0A6F9E4A2"/>
<dbReference type="NCBIfam" id="TIGR01951">
    <property type="entry name" value="nusB"/>
    <property type="match status" value="1"/>
</dbReference>
<dbReference type="GO" id="GO:0005829">
    <property type="term" value="C:cytosol"/>
    <property type="evidence" value="ECO:0007669"/>
    <property type="project" value="TreeGrafter"/>
</dbReference>
<dbReference type="Gene3D" id="1.10.940.10">
    <property type="entry name" value="NusB-like"/>
    <property type="match status" value="1"/>
</dbReference>
<evidence type="ECO:0000313" key="8">
    <source>
        <dbReference type="EMBL" id="CAB3392041.1"/>
    </source>
</evidence>
<dbReference type="Proteomes" id="UP000502196">
    <property type="component" value="Chromosome"/>
</dbReference>
<keyword evidence="2 6" id="KW-0889">Transcription antitermination</keyword>
<dbReference type="SUPFAM" id="SSF48013">
    <property type="entry name" value="NusB-like"/>
    <property type="match status" value="1"/>
</dbReference>
<evidence type="ECO:0000256" key="5">
    <source>
        <dbReference type="ARBA" id="ARBA00023163"/>
    </source>
</evidence>
<comment type="function">
    <text evidence="6">Involved in transcription antitermination. Required for transcription of ribosomal RNA (rRNA) genes. Binds specifically to the boxA antiterminator sequence of the ribosomal RNA (rrn) operons.</text>
</comment>